<gene>
    <name evidence="3" type="ORF">SAMN04488571_1073</name>
</gene>
<feature type="domain" description="DUF7982" evidence="2">
    <location>
        <begin position="13"/>
        <end position="247"/>
    </location>
</feature>
<dbReference type="Pfam" id="PF25939">
    <property type="entry name" value="DUF7982"/>
    <property type="match status" value="1"/>
</dbReference>
<keyword evidence="4" id="KW-1185">Reference proteome</keyword>
<evidence type="ECO:0000313" key="4">
    <source>
        <dbReference type="Proteomes" id="UP000326500"/>
    </source>
</evidence>
<keyword evidence="1" id="KW-0472">Membrane</keyword>
<dbReference type="EMBL" id="FNFT01000007">
    <property type="protein sequence ID" value="SDK29999.1"/>
    <property type="molecule type" value="Genomic_DNA"/>
</dbReference>
<evidence type="ECO:0000313" key="3">
    <source>
        <dbReference type="EMBL" id="SDK29999.1"/>
    </source>
</evidence>
<dbReference type="AlphaFoldDB" id="A0A1G9ARM6"/>
<reference evidence="3 4" key="1">
    <citation type="submission" date="2016-10" db="EMBL/GenBank/DDBJ databases">
        <authorList>
            <person name="Varghese N."/>
            <person name="Submissions S."/>
        </authorList>
    </citation>
    <scope>NUCLEOTIDE SEQUENCE [LARGE SCALE GENOMIC DNA]</scope>
    <source>
        <strain evidence="3 4">DSM 2373</strain>
    </source>
</reference>
<accession>A0A1G9ARM6</accession>
<feature type="transmembrane region" description="Helical" evidence="1">
    <location>
        <begin position="36"/>
        <end position="54"/>
    </location>
</feature>
<dbReference type="STRING" id="2200.GCA_001571405_02232"/>
<dbReference type="Proteomes" id="UP000326500">
    <property type="component" value="Unassembled WGS sequence"/>
</dbReference>
<keyword evidence="1" id="KW-1133">Transmembrane helix</keyword>
<keyword evidence="1" id="KW-0812">Transmembrane</keyword>
<dbReference type="RefSeq" id="WP_066958811.1">
    <property type="nucleotide sequence ID" value="NZ_BCNX01000016.1"/>
</dbReference>
<dbReference type="InterPro" id="IPR058288">
    <property type="entry name" value="DUF7982"/>
</dbReference>
<dbReference type="OrthoDB" id="148221at2157"/>
<proteinExistence type="predicted"/>
<sequence>MTLNNLYSGAFSLIIAAVGLLALATATGRGDITTATLVLAGASCFITGVFLLALHKGEPISPEIAALLPAQGTIGIATLCADLGVQGDAWFIPEEDGTVVEIIPVTSAPPVTVGGDYSYITREDGCAVRLVPVCTPLLRHLQDKYALEIPKDDNEGLLACIEEVCDTLLEISGKTTAARDGANIIVTLNDYHLVPGCQAIREVSPKCCTMVGCPICSLLAAIAAIGIGTPTKIEHVALDERRKSLRVILRPESAGGPGPGVLG</sequence>
<name>A0A1G9ARM6_9EURY</name>
<evidence type="ECO:0000259" key="2">
    <source>
        <dbReference type="Pfam" id="PF25939"/>
    </source>
</evidence>
<organism evidence="3 4">
    <name type="scientific">Methanoculleus thermophilus</name>
    <dbReference type="NCBI Taxonomy" id="2200"/>
    <lineage>
        <taxon>Archaea</taxon>
        <taxon>Methanobacteriati</taxon>
        <taxon>Methanobacteriota</taxon>
        <taxon>Stenosarchaea group</taxon>
        <taxon>Methanomicrobia</taxon>
        <taxon>Methanomicrobiales</taxon>
        <taxon>Methanomicrobiaceae</taxon>
        <taxon>Methanoculleus</taxon>
    </lineage>
</organism>
<feature type="transmembrane region" description="Helical" evidence="1">
    <location>
        <begin position="6"/>
        <end position="24"/>
    </location>
</feature>
<protein>
    <recommendedName>
        <fullName evidence="2">DUF7982 domain-containing protein</fullName>
    </recommendedName>
</protein>
<evidence type="ECO:0000256" key="1">
    <source>
        <dbReference type="SAM" id="Phobius"/>
    </source>
</evidence>